<dbReference type="PIRSF" id="PIRSF002888">
    <property type="entry name" value="FliM"/>
    <property type="match status" value="1"/>
</dbReference>
<dbReference type="InterPro" id="IPR001689">
    <property type="entry name" value="Flag_FliM"/>
</dbReference>
<dbReference type="GO" id="GO:0005886">
    <property type="term" value="C:plasma membrane"/>
    <property type="evidence" value="ECO:0007669"/>
    <property type="project" value="UniProtKB-SubCell"/>
</dbReference>
<evidence type="ECO:0000256" key="8">
    <source>
        <dbReference type="ARBA" id="ARBA00022779"/>
    </source>
</evidence>
<protein>
    <recommendedName>
        <fullName evidence="4">Flagellar motor switch protein FliM</fullName>
    </recommendedName>
</protein>
<evidence type="ECO:0000313" key="12">
    <source>
        <dbReference type="EMBL" id="KAK3604230.1"/>
    </source>
</evidence>
<proteinExistence type="inferred from homology"/>
<evidence type="ECO:0000259" key="11">
    <source>
        <dbReference type="Pfam" id="PF01052"/>
    </source>
</evidence>
<evidence type="ECO:0000256" key="7">
    <source>
        <dbReference type="ARBA" id="ARBA00022519"/>
    </source>
</evidence>
<evidence type="ECO:0000256" key="2">
    <source>
        <dbReference type="ARBA" id="ARBA00004417"/>
    </source>
</evidence>
<keyword evidence="13" id="KW-1185">Reference proteome</keyword>
<dbReference type="PANTHER" id="PTHR30034">
    <property type="entry name" value="FLAGELLAR MOTOR SWITCH PROTEIN FLIM"/>
    <property type="match status" value="1"/>
</dbReference>
<dbReference type="SUPFAM" id="SSF103039">
    <property type="entry name" value="CheC-like"/>
    <property type="match status" value="1"/>
</dbReference>
<reference evidence="12" key="1">
    <citation type="journal article" date="2021" name="Genome Biol. Evol.">
        <title>A High-Quality Reference Genome for a Parasitic Bivalve with Doubly Uniparental Inheritance (Bivalvia: Unionida).</title>
        <authorList>
            <person name="Smith C.H."/>
        </authorList>
    </citation>
    <scope>NUCLEOTIDE SEQUENCE</scope>
    <source>
        <strain evidence="12">CHS0354</strain>
    </source>
</reference>
<dbReference type="CDD" id="cd17908">
    <property type="entry name" value="FliM"/>
    <property type="match status" value="1"/>
</dbReference>
<dbReference type="InterPro" id="IPR001543">
    <property type="entry name" value="FliN-like_C"/>
</dbReference>
<keyword evidence="8" id="KW-0283">Flagellar rotation</keyword>
<dbReference type="Proteomes" id="UP001195483">
    <property type="component" value="Unassembled WGS sequence"/>
</dbReference>
<evidence type="ECO:0000256" key="6">
    <source>
        <dbReference type="ARBA" id="ARBA00022500"/>
    </source>
</evidence>
<dbReference type="EMBL" id="JAEAOA010000186">
    <property type="protein sequence ID" value="KAK3604230.1"/>
    <property type="molecule type" value="Genomic_DNA"/>
</dbReference>
<sequence length="311" mass="34872">MQQVLSQSEIDALLTGLADGDFKTNLDISAGDDDVLGYDLANQDRIIRGRMPTLDIIHDRFVRMFRLTLSSSLRKVIDIGVRSTELVKFGEFVNTLPVPSSLNLFRMNPLRGTGELENKTDGRDFTSIEQKIIKRIAIQALEDLYSAWRPVFAVNISYARSEVNPQFVSIVPQSEMVIVVTFDIEMGKAPMSMILCIPFSMIEPVRTQLQSGFQSDMSEMDSITFSRFRKNLTEAGVTMVVELGRAEINVREFLSLREGDVIRLDQEADQPLIVKVEGVPKMTGMIGGFKGQQSVKIKGLLYKPPHGEDFT</sequence>
<dbReference type="Gene3D" id="3.40.1550.10">
    <property type="entry name" value="CheC-like"/>
    <property type="match status" value="2"/>
</dbReference>
<evidence type="ECO:0000256" key="3">
    <source>
        <dbReference type="ARBA" id="ARBA00011049"/>
    </source>
</evidence>
<reference evidence="12" key="3">
    <citation type="submission" date="2023-05" db="EMBL/GenBank/DDBJ databases">
        <authorList>
            <person name="Smith C.H."/>
        </authorList>
    </citation>
    <scope>NUCLEOTIDE SEQUENCE</scope>
    <source>
        <strain evidence="12">CHS0354</strain>
        <tissue evidence="12">Mantle</tissue>
    </source>
</reference>
<comment type="similarity">
    <text evidence="3">Belongs to the FliM family.</text>
</comment>
<organism evidence="12 13">
    <name type="scientific">Potamilus streckersoni</name>
    <dbReference type="NCBI Taxonomy" id="2493646"/>
    <lineage>
        <taxon>Eukaryota</taxon>
        <taxon>Metazoa</taxon>
        <taxon>Spiralia</taxon>
        <taxon>Lophotrochozoa</taxon>
        <taxon>Mollusca</taxon>
        <taxon>Bivalvia</taxon>
        <taxon>Autobranchia</taxon>
        <taxon>Heteroconchia</taxon>
        <taxon>Palaeoheterodonta</taxon>
        <taxon>Unionida</taxon>
        <taxon>Unionoidea</taxon>
        <taxon>Unionidae</taxon>
        <taxon>Ambleminae</taxon>
        <taxon>Lampsilini</taxon>
        <taxon>Potamilus</taxon>
    </lineage>
</organism>
<dbReference type="PRINTS" id="PR00955">
    <property type="entry name" value="FLGMOTORFLIM"/>
</dbReference>
<name>A0AAE0W8K8_9BIVA</name>
<reference evidence="12" key="2">
    <citation type="journal article" date="2021" name="Genome Biol. Evol.">
        <title>Developing a high-quality reference genome for a parasitic bivalve with doubly uniparental inheritance (Bivalvia: Unionida).</title>
        <authorList>
            <person name="Smith C.H."/>
        </authorList>
    </citation>
    <scope>NUCLEOTIDE SEQUENCE</scope>
    <source>
        <strain evidence="12">CHS0354</strain>
        <tissue evidence="12">Mantle</tissue>
    </source>
</reference>
<dbReference type="Gene3D" id="2.30.330.10">
    <property type="entry name" value="SpoA-like"/>
    <property type="match status" value="1"/>
</dbReference>
<dbReference type="Pfam" id="PF02154">
    <property type="entry name" value="FliM"/>
    <property type="match status" value="2"/>
</dbReference>
<evidence type="ECO:0000313" key="13">
    <source>
        <dbReference type="Proteomes" id="UP001195483"/>
    </source>
</evidence>
<dbReference type="AlphaFoldDB" id="A0AAE0W8K8"/>
<dbReference type="InterPro" id="IPR028976">
    <property type="entry name" value="CheC-like_sf"/>
</dbReference>
<keyword evidence="7" id="KW-0997">Cell inner membrane</keyword>
<gene>
    <name evidence="12" type="ORF">CHS0354_002038</name>
</gene>
<evidence type="ECO:0000256" key="5">
    <source>
        <dbReference type="ARBA" id="ARBA00022475"/>
    </source>
</evidence>
<keyword evidence="10" id="KW-0975">Bacterial flagellum</keyword>
<dbReference type="SUPFAM" id="SSF101801">
    <property type="entry name" value="Surface presentation of antigens (SPOA)"/>
    <property type="match status" value="1"/>
</dbReference>
<keyword evidence="9" id="KW-0472">Membrane</keyword>
<feature type="domain" description="Flagellar motor switch protein FliN-like C-terminal" evidence="11">
    <location>
        <begin position="232"/>
        <end position="300"/>
    </location>
</feature>
<dbReference type="Pfam" id="PF01052">
    <property type="entry name" value="FliMN_C"/>
    <property type="match status" value="1"/>
</dbReference>
<dbReference type="PANTHER" id="PTHR30034:SF3">
    <property type="entry name" value="FLAGELLAR MOTOR SWITCH PROTEIN FLIM"/>
    <property type="match status" value="1"/>
</dbReference>
<keyword evidence="5" id="KW-1003">Cell membrane</keyword>
<dbReference type="InterPro" id="IPR036429">
    <property type="entry name" value="SpoA-like_sf"/>
</dbReference>
<evidence type="ECO:0000256" key="4">
    <source>
        <dbReference type="ARBA" id="ARBA00021898"/>
    </source>
</evidence>
<evidence type="ECO:0000256" key="9">
    <source>
        <dbReference type="ARBA" id="ARBA00023136"/>
    </source>
</evidence>
<dbReference type="GO" id="GO:0003774">
    <property type="term" value="F:cytoskeletal motor activity"/>
    <property type="evidence" value="ECO:0007669"/>
    <property type="project" value="InterPro"/>
</dbReference>
<accession>A0AAE0W8K8</accession>
<evidence type="ECO:0000256" key="10">
    <source>
        <dbReference type="ARBA" id="ARBA00023143"/>
    </source>
</evidence>
<keyword evidence="6" id="KW-0145">Chemotaxis</keyword>
<comment type="caution">
    <text evidence="12">The sequence shown here is derived from an EMBL/GenBank/DDBJ whole genome shotgun (WGS) entry which is preliminary data.</text>
</comment>
<dbReference type="GO" id="GO:0050918">
    <property type="term" value="P:positive chemotaxis"/>
    <property type="evidence" value="ECO:0007669"/>
    <property type="project" value="TreeGrafter"/>
</dbReference>
<evidence type="ECO:0000256" key="1">
    <source>
        <dbReference type="ARBA" id="ARBA00004117"/>
    </source>
</evidence>
<comment type="subcellular location">
    <subcellularLocation>
        <location evidence="1">Bacterial flagellum basal body</location>
    </subcellularLocation>
    <subcellularLocation>
        <location evidence="2">Cell inner membrane</location>
        <topology evidence="2">Peripheral membrane protein</topology>
    </subcellularLocation>
</comment>